<evidence type="ECO:0000259" key="9">
    <source>
        <dbReference type="PROSITE" id="PS50929"/>
    </source>
</evidence>
<dbReference type="EMBL" id="JAXCGZ010015781">
    <property type="protein sequence ID" value="KAK7069829.1"/>
    <property type="molecule type" value="Genomic_DNA"/>
</dbReference>
<dbReference type="CDD" id="cd18592">
    <property type="entry name" value="ABC_6TM_MRP5_8_9_D1"/>
    <property type="match status" value="1"/>
</dbReference>
<feature type="region of interest" description="Disordered" evidence="7">
    <location>
        <begin position="79"/>
        <end position="102"/>
    </location>
</feature>
<feature type="compositionally biased region" description="Acidic residues" evidence="7">
    <location>
        <begin position="90"/>
        <end position="102"/>
    </location>
</feature>
<evidence type="ECO:0000256" key="2">
    <source>
        <dbReference type="ARBA" id="ARBA00022692"/>
    </source>
</evidence>
<accession>A0AAN8X0I4</accession>
<keyword evidence="6 8" id="KW-0472">Membrane</keyword>
<dbReference type="AlphaFoldDB" id="A0AAN8X0I4"/>
<evidence type="ECO:0000256" key="3">
    <source>
        <dbReference type="ARBA" id="ARBA00022741"/>
    </source>
</evidence>
<feature type="region of interest" description="Disordered" evidence="7">
    <location>
        <begin position="1"/>
        <end position="20"/>
    </location>
</feature>
<dbReference type="GO" id="GO:0016020">
    <property type="term" value="C:membrane"/>
    <property type="evidence" value="ECO:0007669"/>
    <property type="project" value="InterPro"/>
</dbReference>
<dbReference type="FunFam" id="1.20.1560.10:FF:000012">
    <property type="entry name" value="ATP binding cassette subfamily C member 5"/>
    <property type="match status" value="1"/>
</dbReference>
<feature type="transmembrane region" description="Helical" evidence="8">
    <location>
        <begin position="472"/>
        <end position="496"/>
    </location>
</feature>
<dbReference type="PROSITE" id="PS50929">
    <property type="entry name" value="ABC_TM1F"/>
    <property type="match status" value="1"/>
</dbReference>
<feature type="transmembrane region" description="Helical" evidence="8">
    <location>
        <begin position="394"/>
        <end position="412"/>
    </location>
</feature>
<feature type="transmembrane region" description="Helical" evidence="8">
    <location>
        <begin position="256"/>
        <end position="282"/>
    </location>
</feature>
<evidence type="ECO:0000256" key="8">
    <source>
        <dbReference type="SAM" id="Phobius"/>
    </source>
</evidence>
<dbReference type="PANTHER" id="PTHR24223:SF447">
    <property type="entry name" value="MULTIDRUG RESISTANCE-ASSOCIATED PROTEIN 5"/>
    <property type="match status" value="1"/>
</dbReference>
<comment type="caution">
    <text evidence="10">The sequence shown here is derived from an EMBL/GenBank/DDBJ whole genome shotgun (WGS) entry which is preliminary data.</text>
</comment>
<dbReference type="GO" id="GO:0005524">
    <property type="term" value="F:ATP binding"/>
    <property type="evidence" value="ECO:0007669"/>
    <property type="project" value="UniProtKB-KW"/>
</dbReference>
<feature type="transmembrane region" description="Helical" evidence="8">
    <location>
        <begin position="294"/>
        <end position="318"/>
    </location>
</feature>
<dbReference type="GO" id="GO:0140359">
    <property type="term" value="F:ABC-type transporter activity"/>
    <property type="evidence" value="ECO:0007669"/>
    <property type="project" value="InterPro"/>
</dbReference>
<evidence type="ECO:0000256" key="6">
    <source>
        <dbReference type="ARBA" id="ARBA00023136"/>
    </source>
</evidence>
<gene>
    <name evidence="10" type="primary">ABCC5_1</name>
    <name evidence="10" type="ORF">SK128_004234</name>
</gene>
<keyword evidence="11" id="KW-1185">Reference proteome</keyword>
<evidence type="ECO:0000313" key="10">
    <source>
        <dbReference type="EMBL" id="KAK7069829.1"/>
    </source>
</evidence>
<evidence type="ECO:0000256" key="4">
    <source>
        <dbReference type="ARBA" id="ARBA00022840"/>
    </source>
</evidence>
<protein>
    <submittedName>
        <fullName evidence="10">Multidrug resistance-associated protein 5</fullName>
    </submittedName>
</protein>
<dbReference type="Gene3D" id="1.20.1560.10">
    <property type="entry name" value="ABC transporter type 1, transmembrane domain"/>
    <property type="match status" value="1"/>
</dbReference>
<dbReference type="InterPro" id="IPR050173">
    <property type="entry name" value="ABC_transporter_C-like"/>
</dbReference>
<keyword evidence="5 8" id="KW-1133">Transmembrane helix</keyword>
<proteinExistence type="predicted"/>
<feature type="domain" description="ABC transmembrane type-1" evidence="9">
    <location>
        <begin position="258"/>
        <end position="511"/>
    </location>
</feature>
<dbReference type="SUPFAM" id="SSF90123">
    <property type="entry name" value="ABC transporter transmembrane region"/>
    <property type="match status" value="1"/>
</dbReference>
<sequence length="511" mass="58525">MDSHDDVPIDLPPDSQEKHVEMNDIPLSTTSTPESHLLMNDDSGTPAKISPQKSVRINIPNMSSSERFQEEEILLMRAEESSLEGKSNVENEEEDEDGIGEIDQDIDDALDEGYMGMECTLERGFSLNETAIARDLRLERYDEVAVKYKHSRAMSRYRQSVKHLLPVRKPSKAKDEMPLDHSGLYSYITYSWITSLMWKAYKKGLQDEDVPICSKYDMCDYNTDRFEYLWQKELQRRGKENASFHRVVLRFVRTRLIVGLIIFIITLVLGFIGPTIFMRYLITWLSNDEPILIGLAWAFGLIFSEFVRIIMFGLVWSINYRTGIRLRAACLGLIYKKLMRLSNLGNKSIGEVINLFANDAQRIYDYVVLGPLIVGGPFVAIGGVIYILWLLGPWALFGMLTFVLFYPFQYGISRLTSYFRRRTVMVTDERVCKMNELLTFVKLIKMYAWEKSFATSISEIRSRERRLLEKSAYVQSISLAMAPTVPVLAAIVTFLAHIGAGYNLTAAQVST</sequence>
<keyword evidence="2 8" id="KW-0812">Transmembrane</keyword>
<organism evidence="10 11">
    <name type="scientific">Halocaridina rubra</name>
    <name type="common">Hawaiian red shrimp</name>
    <dbReference type="NCBI Taxonomy" id="373956"/>
    <lineage>
        <taxon>Eukaryota</taxon>
        <taxon>Metazoa</taxon>
        <taxon>Ecdysozoa</taxon>
        <taxon>Arthropoda</taxon>
        <taxon>Crustacea</taxon>
        <taxon>Multicrustacea</taxon>
        <taxon>Malacostraca</taxon>
        <taxon>Eumalacostraca</taxon>
        <taxon>Eucarida</taxon>
        <taxon>Decapoda</taxon>
        <taxon>Pleocyemata</taxon>
        <taxon>Caridea</taxon>
        <taxon>Atyoidea</taxon>
        <taxon>Atyidae</taxon>
        <taxon>Halocaridina</taxon>
    </lineage>
</organism>
<evidence type="ECO:0000256" key="7">
    <source>
        <dbReference type="SAM" id="MobiDB-lite"/>
    </source>
</evidence>
<keyword evidence="4" id="KW-0067">ATP-binding</keyword>
<dbReference type="PANTHER" id="PTHR24223">
    <property type="entry name" value="ATP-BINDING CASSETTE SUB-FAMILY C"/>
    <property type="match status" value="1"/>
</dbReference>
<keyword evidence="3" id="KW-0547">Nucleotide-binding</keyword>
<evidence type="ECO:0000313" key="11">
    <source>
        <dbReference type="Proteomes" id="UP001381693"/>
    </source>
</evidence>
<dbReference type="InterPro" id="IPR036640">
    <property type="entry name" value="ABC1_TM_sf"/>
</dbReference>
<evidence type="ECO:0000256" key="1">
    <source>
        <dbReference type="ARBA" id="ARBA00022448"/>
    </source>
</evidence>
<dbReference type="Proteomes" id="UP001381693">
    <property type="component" value="Unassembled WGS sequence"/>
</dbReference>
<evidence type="ECO:0000256" key="5">
    <source>
        <dbReference type="ARBA" id="ARBA00022989"/>
    </source>
</evidence>
<name>A0AAN8X0I4_HALRR</name>
<reference evidence="10 11" key="1">
    <citation type="submission" date="2023-11" db="EMBL/GenBank/DDBJ databases">
        <title>Halocaridina rubra genome assembly.</title>
        <authorList>
            <person name="Smith C."/>
        </authorList>
    </citation>
    <scope>NUCLEOTIDE SEQUENCE [LARGE SCALE GENOMIC DNA]</scope>
    <source>
        <strain evidence="10">EP-1</strain>
        <tissue evidence="10">Whole</tissue>
    </source>
</reference>
<keyword evidence="1" id="KW-0813">Transport</keyword>
<dbReference type="Pfam" id="PF00664">
    <property type="entry name" value="ABC_membrane"/>
    <property type="match status" value="1"/>
</dbReference>
<feature type="region of interest" description="Disordered" evidence="7">
    <location>
        <begin position="26"/>
        <end position="50"/>
    </location>
</feature>
<feature type="transmembrane region" description="Helical" evidence="8">
    <location>
        <begin position="366"/>
        <end position="388"/>
    </location>
</feature>
<dbReference type="InterPro" id="IPR011527">
    <property type="entry name" value="ABC1_TM_dom"/>
</dbReference>